<dbReference type="STRING" id="43265.A0A545UNV9"/>
<organism evidence="8 9">
    <name type="scientific">Cordyceps javanica</name>
    <dbReference type="NCBI Taxonomy" id="43265"/>
    <lineage>
        <taxon>Eukaryota</taxon>
        <taxon>Fungi</taxon>
        <taxon>Dikarya</taxon>
        <taxon>Ascomycota</taxon>
        <taxon>Pezizomycotina</taxon>
        <taxon>Sordariomycetes</taxon>
        <taxon>Hypocreomycetidae</taxon>
        <taxon>Hypocreales</taxon>
        <taxon>Cordycipitaceae</taxon>
        <taxon>Cordyceps</taxon>
    </lineage>
</organism>
<comment type="subcellular location">
    <subcellularLocation>
        <location evidence="1">Endosome</location>
    </subcellularLocation>
</comment>
<dbReference type="GO" id="GO:0009898">
    <property type="term" value="C:cytoplasmic side of plasma membrane"/>
    <property type="evidence" value="ECO:0007669"/>
    <property type="project" value="TreeGrafter"/>
</dbReference>
<dbReference type="GO" id="GO:0032511">
    <property type="term" value="P:late endosome to vacuole transport via multivesicular body sorting pathway"/>
    <property type="evidence" value="ECO:0007669"/>
    <property type="project" value="TreeGrafter"/>
</dbReference>
<dbReference type="PANTHER" id="PTHR22761">
    <property type="entry name" value="CHARGED MULTIVESICULAR BODY PROTEIN"/>
    <property type="match status" value="1"/>
</dbReference>
<evidence type="ECO:0000256" key="2">
    <source>
        <dbReference type="ARBA" id="ARBA00006190"/>
    </source>
</evidence>
<evidence type="ECO:0000256" key="5">
    <source>
        <dbReference type="ARBA" id="ARBA00042586"/>
    </source>
</evidence>
<dbReference type="PANTHER" id="PTHR22761:SF10">
    <property type="entry name" value="GH13992P"/>
    <property type="match status" value="1"/>
</dbReference>
<dbReference type="InterPro" id="IPR005024">
    <property type="entry name" value="Snf7_fam"/>
</dbReference>
<evidence type="ECO:0000256" key="6">
    <source>
        <dbReference type="SAM" id="Coils"/>
    </source>
</evidence>
<evidence type="ECO:0000256" key="3">
    <source>
        <dbReference type="ARBA" id="ARBA00022753"/>
    </source>
</evidence>
<sequence length="222" mass="24552">MWGWFGGGNSAQNRKDSPKNAILGLRSQLDMLQKRQTHLENQIADQDATARKHVAANNTSAAKAALRRKKAHERSLEQTEAQIGTLEQQINAIESANINRSTLQAMENASAAMKNIHGKLTPEKVDETMDKIREQNELSDEIVNALTSSSLTNAVDEQDLEDELDQLQQEQLDEAMLKTGTVPVLASPPSQDPVSNRPQAAAAQKEDDEEEELRKLQAEMAM</sequence>
<dbReference type="GO" id="GO:0000815">
    <property type="term" value="C:ESCRT III complex"/>
    <property type="evidence" value="ECO:0007669"/>
    <property type="project" value="TreeGrafter"/>
</dbReference>
<dbReference type="Pfam" id="PF03357">
    <property type="entry name" value="Snf7"/>
    <property type="match status" value="1"/>
</dbReference>
<proteinExistence type="inferred from homology"/>
<name>A0A545UNV9_9HYPO</name>
<dbReference type="AlphaFoldDB" id="A0A545UNV9"/>
<evidence type="ECO:0000313" key="9">
    <source>
        <dbReference type="Proteomes" id="UP000315783"/>
    </source>
</evidence>
<accession>A0A545UNV9</accession>
<feature type="region of interest" description="Disordered" evidence="7">
    <location>
        <begin position="181"/>
        <end position="222"/>
    </location>
</feature>
<dbReference type="GO" id="GO:0005771">
    <property type="term" value="C:multivesicular body"/>
    <property type="evidence" value="ECO:0007669"/>
    <property type="project" value="TreeGrafter"/>
</dbReference>
<feature type="compositionally biased region" description="Basic and acidic residues" evidence="7">
    <location>
        <begin position="212"/>
        <end position="222"/>
    </location>
</feature>
<evidence type="ECO:0000313" key="8">
    <source>
        <dbReference type="EMBL" id="TQV91155.1"/>
    </source>
</evidence>
<dbReference type="Proteomes" id="UP000315783">
    <property type="component" value="Unassembled WGS sequence"/>
</dbReference>
<keyword evidence="9" id="KW-1185">Reference proteome</keyword>
<dbReference type="OrthoDB" id="5592979at2759"/>
<dbReference type="EMBL" id="SPUK01000020">
    <property type="protein sequence ID" value="TQV91155.1"/>
    <property type="molecule type" value="Genomic_DNA"/>
</dbReference>
<reference evidence="8 9" key="1">
    <citation type="journal article" date="2019" name="Appl. Microbiol. Biotechnol.">
        <title>Genome sequence of Isaria javanica and comparative genome analysis insights into family S53 peptidase evolution in fungal entomopathogens.</title>
        <authorList>
            <person name="Lin R."/>
            <person name="Zhang X."/>
            <person name="Xin B."/>
            <person name="Zou M."/>
            <person name="Gao Y."/>
            <person name="Qin F."/>
            <person name="Hu Q."/>
            <person name="Xie B."/>
            <person name="Cheng X."/>
        </authorList>
    </citation>
    <scope>NUCLEOTIDE SEQUENCE [LARGE SCALE GENOMIC DNA]</scope>
    <source>
        <strain evidence="8 9">IJ1G</strain>
    </source>
</reference>
<keyword evidence="3" id="KW-0967">Endosome</keyword>
<keyword evidence="6" id="KW-0175">Coiled coil</keyword>
<evidence type="ECO:0000256" key="7">
    <source>
        <dbReference type="SAM" id="MobiDB-lite"/>
    </source>
</evidence>
<feature type="compositionally biased region" description="Polar residues" evidence="7">
    <location>
        <begin position="188"/>
        <end position="198"/>
    </location>
</feature>
<dbReference type="GO" id="GO:0006900">
    <property type="term" value="P:vesicle budding from membrane"/>
    <property type="evidence" value="ECO:0007669"/>
    <property type="project" value="TreeGrafter"/>
</dbReference>
<dbReference type="Gene3D" id="1.10.287.1060">
    <property type="entry name" value="ESAT-6-like"/>
    <property type="match status" value="1"/>
</dbReference>
<evidence type="ECO:0000256" key="1">
    <source>
        <dbReference type="ARBA" id="ARBA00004177"/>
    </source>
</evidence>
<protein>
    <recommendedName>
        <fullName evidence="4">Vacuolar-sorting protein SNF7</fullName>
    </recommendedName>
    <alternativeName>
        <fullName evidence="5">Vacuolar protein-sorting-associated protein 32</fullName>
    </alternativeName>
</protein>
<gene>
    <name evidence="8" type="ORF">IF1G_10036</name>
</gene>
<comment type="similarity">
    <text evidence="2">Belongs to the SNF7 family.</text>
</comment>
<evidence type="ECO:0000256" key="4">
    <source>
        <dbReference type="ARBA" id="ARBA00040017"/>
    </source>
</evidence>
<feature type="coiled-coil region" evidence="6">
    <location>
        <begin position="22"/>
        <end position="96"/>
    </location>
</feature>
<comment type="caution">
    <text evidence="8">The sequence shown here is derived from an EMBL/GenBank/DDBJ whole genome shotgun (WGS) entry which is preliminary data.</text>
</comment>